<feature type="transmembrane region" description="Helical" evidence="1">
    <location>
        <begin position="317"/>
        <end position="335"/>
    </location>
</feature>
<dbReference type="PANTHER" id="PTHR39177">
    <property type="entry name" value="ABC TRANSPORTER PERMEASE YTRC-RELATED"/>
    <property type="match status" value="1"/>
</dbReference>
<gene>
    <name evidence="2" type="ORF">HCJ38_00455</name>
    <name evidence="3" type="ORF">HCJ59_07170</name>
</gene>
<dbReference type="AlphaFoldDB" id="A0A7X0X4P3"/>
<keyword evidence="1" id="KW-1133">Transmembrane helix</keyword>
<feature type="transmembrane region" description="Helical" evidence="1">
    <location>
        <begin position="274"/>
        <end position="296"/>
    </location>
</feature>
<organism evidence="2 4">
    <name type="scientific">Listeria immobilis</name>
    <dbReference type="NCBI Taxonomy" id="2713502"/>
    <lineage>
        <taxon>Bacteria</taxon>
        <taxon>Bacillati</taxon>
        <taxon>Bacillota</taxon>
        <taxon>Bacilli</taxon>
        <taxon>Bacillales</taxon>
        <taxon>Listeriaceae</taxon>
        <taxon>Listeria</taxon>
    </lineage>
</organism>
<name>A0A7X0X4P3_9LIST</name>
<dbReference type="InterPro" id="IPR053046">
    <property type="entry name" value="ABC-5_transporter"/>
</dbReference>
<feature type="transmembrane region" description="Helical" evidence="1">
    <location>
        <begin position="105"/>
        <end position="124"/>
    </location>
</feature>
<feature type="transmembrane region" description="Helical" evidence="1">
    <location>
        <begin position="191"/>
        <end position="211"/>
    </location>
</feature>
<accession>A0A7X0X4P3</accession>
<feature type="transmembrane region" description="Helical" evidence="1">
    <location>
        <begin position="145"/>
        <end position="171"/>
    </location>
</feature>
<keyword evidence="1" id="KW-0812">Transmembrane</keyword>
<sequence length="376" mass="42949">MFNRGLWYREWRNMRWMLLGVAILFFLGISLGLVLDADRWQSQKNYYETSEFLEQQKADPEFKTSDEEINTSLTVAYLAVPMYTTFVAEEYQEYMPFMFYFQMDMFFSLIKISVFILGVLAIIFERYTRGNRITAALPYKRTHIVGVKLILGIATITLSYIISTALGWLYFLKHVPSEYIQLDIAKFWMDIAGGLSSFILIFLVAVLIGLLIGSPIAAAAVAFGVTLSPNVINPMLDNIYNYIWPNAGEAGMATLLRFEDYLNVFTLFSFESVAIGPVIFSIILNIMMVLAILILYKKQHIERSGYLFAFPWVKWPFLIILSLVLGIAIANLATANTDLSFVAYICWGIGSIIVIFILMMYLLRKLRGLFQGAKMN</sequence>
<proteinExistence type="predicted"/>
<protein>
    <submittedName>
        <fullName evidence="2">Permease</fullName>
    </submittedName>
</protein>
<evidence type="ECO:0000313" key="2">
    <source>
        <dbReference type="EMBL" id="MBC1487500.1"/>
    </source>
</evidence>
<evidence type="ECO:0000313" key="5">
    <source>
        <dbReference type="Proteomes" id="UP000587800"/>
    </source>
</evidence>
<dbReference type="Proteomes" id="UP000587800">
    <property type="component" value="Unassembled WGS sequence"/>
</dbReference>
<evidence type="ECO:0000256" key="1">
    <source>
        <dbReference type="SAM" id="Phobius"/>
    </source>
</evidence>
<dbReference type="EMBL" id="JAASTW010000001">
    <property type="protein sequence ID" value="MBC1487500.1"/>
    <property type="molecule type" value="Genomic_DNA"/>
</dbReference>
<comment type="caution">
    <text evidence="2">The sequence shown here is derived from an EMBL/GenBank/DDBJ whole genome shotgun (WGS) entry which is preliminary data.</text>
</comment>
<dbReference type="PANTHER" id="PTHR39177:SF1">
    <property type="entry name" value="ABC TRANSPORTER PERMEASE YTRC-RELATED"/>
    <property type="match status" value="1"/>
</dbReference>
<keyword evidence="1" id="KW-0472">Membrane</keyword>
<evidence type="ECO:0000313" key="3">
    <source>
        <dbReference type="EMBL" id="MBC1509672.1"/>
    </source>
</evidence>
<evidence type="ECO:0000313" key="4">
    <source>
        <dbReference type="Proteomes" id="UP000561617"/>
    </source>
</evidence>
<feature type="transmembrane region" description="Helical" evidence="1">
    <location>
        <begin position="341"/>
        <end position="363"/>
    </location>
</feature>
<dbReference type="Proteomes" id="UP000561617">
    <property type="component" value="Unassembled WGS sequence"/>
</dbReference>
<dbReference type="EMBL" id="JAASUB010000007">
    <property type="protein sequence ID" value="MBC1509672.1"/>
    <property type="molecule type" value="Genomic_DNA"/>
</dbReference>
<reference evidence="4 5" key="1">
    <citation type="submission" date="2020-03" db="EMBL/GenBank/DDBJ databases">
        <title>Soil Listeria distribution.</title>
        <authorList>
            <person name="Liao J."/>
            <person name="Wiedmann M."/>
        </authorList>
    </citation>
    <scope>NUCLEOTIDE SEQUENCE [LARGE SCALE GENOMIC DNA]</scope>
    <source>
        <strain evidence="3 5">FSL L7-1515</strain>
        <strain evidence="2 4">FSL L7-1554</strain>
    </source>
</reference>
<feature type="transmembrane region" description="Helical" evidence="1">
    <location>
        <begin position="216"/>
        <end position="236"/>
    </location>
</feature>
<dbReference type="RefSeq" id="WP_185344200.1">
    <property type="nucleotide sequence ID" value="NZ_JAASTU010000001.1"/>
</dbReference>
<keyword evidence="5" id="KW-1185">Reference proteome</keyword>